<sequence>MERMRIDRVEAVMEHFRSFVSKGQEKIIVHFTRDDCCEDIGGKTEGKCAVFLSVTILTLGIGEHINRDEIVRISGKDELAFQDLHRNISLENFVAGFKNLSQGEHCEYARGSDGAQITCGPDFIQVEVSTNHKLKGRLFFEGFHGEPGCSSTDDSSRLDPQHARYDVRIRASHGKCGLVKSHEVQNSTIFRLN</sequence>
<evidence type="ECO:0000259" key="1">
    <source>
        <dbReference type="PROSITE" id="PS51034"/>
    </source>
</evidence>
<comment type="caution">
    <text evidence="2">The sequence shown here is derived from an EMBL/GenBank/DDBJ whole genome shotgun (WGS) entry which is preliminary data.</text>
</comment>
<dbReference type="InterPro" id="IPR056953">
    <property type="entry name" value="CUT_N"/>
</dbReference>
<gene>
    <name evidence="2" type="ORF">ANCCAN_26174</name>
</gene>
<proteinExistence type="predicted"/>
<feature type="domain" description="ZP" evidence="1">
    <location>
        <begin position="118"/>
        <end position="193"/>
    </location>
</feature>
<evidence type="ECO:0000313" key="2">
    <source>
        <dbReference type="EMBL" id="RCN28087.1"/>
    </source>
</evidence>
<dbReference type="OrthoDB" id="6132182at2759"/>
<dbReference type="Pfam" id="PF25057">
    <property type="entry name" value="CUT_N"/>
    <property type="match status" value="1"/>
</dbReference>
<dbReference type="InterPro" id="IPR001507">
    <property type="entry name" value="ZP_dom"/>
</dbReference>
<dbReference type="AlphaFoldDB" id="A0A368FD19"/>
<protein>
    <recommendedName>
        <fullName evidence="1">ZP domain-containing protein</fullName>
    </recommendedName>
</protein>
<reference evidence="2 3" key="1">
    <citation type="submission" date="2014-10" db="EMBL/GenBank/DDBJ databases">
        <title>Draft genome of the hookworm Ancylostoma caninum.</title>
        <authorList>
            <person name="Mitreva M."/>
        </authorList>
    </citation>
    <scope>NUCLEOTIDE SEQUENCE [LARGE SCALE GENOMIC DNA]</scope>
    <source>
        <strain evidence="2 3">Baltimore</strain>
    </source>
</reference>
<organism evidence="2 3">
    <name type="scientific">Ancylostoma caninum</name>
    <name type="common">Dog hookworm</name>
    <dbReference type="NCBI Taxonomy" id="29170"/>
    <lineage>
        <taxon>Eukaryota</taxon>
        <taxon>Metazoa</taxon>
        <taxon>Ecdysozoa</taxon>
        <taxon>Nematoda</taxon>
        <taxon>Chromadorea</taxon>
        <taxon>Rhabditida</taxon>
        <taxon>Rhabditina</taxon>
        <taxon>Rhabditomorpha</taxon>
        <taxon>Strongyloidea</taxon>
        <taxon>Ancylostomatidae</taxon>
        <taxon>Ancylostomatinae</taxon>
        <taxon>Ancylostoma</taxon>
    </lineage>
</organism>
<evidence type="ECO:0000313" key="3">
    <source>
        <dbReference type="Proteomes" id="UP000252519"/>
    </source>
</evidence>
<keyword evidence="3" id="KW-1185">Reference proteome</keyword>
<name>A0A368FD19_ANCCA</name>
<dbReference type="PROSITE" id="PS51034">
    <property type="entry name" value="ZP_2"/>
    <property type="match status" value="1"/>
</dbReference>
<dbReference type="EMBL" id="JOJR01003066">
    <property type="protein sequence ID" value="RCN28087.1"/>
    <property type="molecule type" value="Genomic_DNA"/>
</dbReference>
<dbReference type="Proteomes" id="UP000252519">
    <property type="component" value="Unassembled WGS sequence"/>
</dbReference>
<accession>A0A368FD19</accession>